<keyword evidence="7" id="KW-1185">Reference proteome</keyword>
<dbReference type="FunFam" id="3.40.50.720:FF:000084">
    <property type="entry name" value="Short-chain dehydrogenase reductase"/>
    <property type="match status" value="1"/>
</dbReference>
<evidence type="ECO:0000256" key="1">
    <source>
        <dbReference type="ARBA" id="ARBA00006484"/>
    </source>
</evidence>
<comment type="caution">
    <text evidence="5">The sequence shown here is derived from an EMBL/GenBank/DDBJ whole genome shotgun (WGS) entry which is preliminary data.</text>
</comment>
<gene>
    <name evidence="4" type="ORF">Ga0058931_1629</name>
    <name evidence="5" type="ORF">HLUCCA05_07935</name>
</gene>
<reference evidence="5 6" key="1">
    <citation type="submission" date="2015-09" db="EMBL/GenBank/DDBJ databases">
        <title>Identification and resolution of microdiversity through metagenomic sequencing of parallel consortia.</title>
        <authorList>
            <person name="Nelson W.C."/>
            <person name="Romine M.F."/>
            <person name="Lindemann S.R."/>
        </authorList>
    </citation>
    <scope>NUCLEOTIDE SEQUENCE [LARGE SCALE GENOMIC DNA]</scope>
    <source>
        <strain evidence="5">HL-91</strain>
    </source>
</reference>
<dbReference type="InterPro" id="IPR002347">
    <property type="entry name" value="SDR_fam"/>
</dbReference>
<evidence type="ECO:0000313" key="6">
    <source>
        <dbReference type="Proteomes" id="UP000050413"/>
    </source>
</evidence>
<dbReference type="SMART" id="SM00822">
    <property type="entry name" value="PKS_KR"/>
    <property type="match status" value="1"/>
</dbReference>
<dbReference type="InterPro" id="IPR050259">
    <property type="entry name" value="SDR"/>
</dbReference>
<dbReference type="EMBL" id="FBYC01000004">
    <property type="protein sequence ID" value="CUX81220.1"/>
    <property type="molecule type" value="Genomic_DNA"/>
</dbReference>
<dbReference type="STRING" id="1666912.Ga0058931_1629"/>
<dbReference type="SUPFAM" id="SSF51735">
    <property type="entry name" value="NAD(P)-binding Rossmann-fold domains"/>
    <property type="match status" value="1"/>
</dbReference>
<dbReference type="PROSITE" id="PS00061">
    <property type="entry name" value="ADH_SHORT"/>
    <property type="match status" value="1"/>
</dbReference>
<evidence type="ECO:0000313" key="7">
    <source>
        <dbReference type="Proteomes" id="UP000182045"/>
    </source>
</evidence>
<dbReference type="Proteomes" id="UP000050413">
    <property type="component" value="Unassembled WGS sequence"/>
</dbReference>
<accession>A0A0P7W2A1</accession>
<dbReference type="PRINTS" id="PR00080">
    <property type="entry name" value="SDRFAMILY"/>
</dbReference>
<dbReference type="GO" id="GO:0032787">
    <property type="term" value="P:monocarboxylic acid metabolic process"/>
    <property type="evidence" value="ECO:0007669"/>
    <property type="project" value="UniProtKB-ARBA"/>
</dbReference>
<evidence type="ECO:0000313" key="5">
    <source>
        <dbReference type="EMBL" id="KPP90085.1"/>
    </source>
</evidence>
<dbReference type="InterPro" id="IPR036291">
    <property type="entry name" value="NAD(P)-bd_dom_sf"/>
</dbReference>
<evidence type="ECO:0000256" key="2">
    <source>
        <dbReference type="RuleBase" id="RU000363"/>
    </source>
</evidence>
<evidence type="ECO:0000259" key="3">
    <source>
        <dbReference type="SMART" id="SM00822"/>
    </source>
</evidence>
<name>A0A0P7W2A1_9RHOB</name>
<dbReference type="CDD" id="cd05233">
    <property type="entry name" value="SDR_c"/>
    <property type="match status" value="1"/>
</dbReference>
<feature type="domain" description="Ketoreductase" evidence="3">
    <location>
        <begin position="6"/>
        <end position="181"/>
    </location>
</feature>
<sequence length="252" mass="25758">MTVAGRHIVVTGGGTGVGRALALAFAHAGARVTVMGRREAPLREVARQHREIGYVTCDVTDRASVGAAFAQARGLNGAVTVAVANAGAAESVPFSRMTPDHLNDMLAVNLVGVVNTWQAALDGMKAEGWGRCIAIASTAGLKGYAYASAYAAAKHAVVGLTRSLALELGQSGVTANAICPGFIETPLLERSVENITAKTGLSVDDARASLIAANPQRRFIQPDEVAGAALWLCSDAAASVNGHALSLSGGEI</sequence>
<dbReference type="PANTHER" id="PTHR42879">
    <property type="entry name" value="3-OXOACYL-(ACYL-CARRIER-PROTEIN) REDUCTASE"/>
    <property type="match status" value="1"/>
</dbReference>
<dbReference type="InterPro" id="IPR057326">
    <property type="entry name" value="KR_dom"/>
</dbReference>
<comment type="similarity">
    <text evidence="1 2">Belongs to the short-chain dehydrogenases/reductases (SDR) family.</text>
</comment>
<dbReference type="PRINTS" id="PR00081">
    <property type="entry name" value="GDHRDH"/>
</dbReference>
<protein>
    <submittedName>
        <fullName evidence="4 5">Dehydrogenase</fullName>
    </submittedName>
</protein>
<dbReference type="InterPro" id="IPR020904">
    <property type="entry name" value="Sc_DH/Rdtase_CS"/>
</dbReference>
<reference evidence="4 7" key="2">
    <citation type="submission" date="2016-01" db="EMBL/GenBank/DDBJ databases">
        <authorList>
            <person name="Varghese N."/>
        </authorList>
    </citation>
    <scope>NUCLEOTIDE SEQUENCE [LARGE SCALE GENOMIC DNA]</scope>
    <source>
        <strain evidence="4 7">HL-91</strain>
    </source>
</reference>
<dbReference type="PATRIC" id="fig|1666912.4.peg.417"/>
<proteinExistence type="inferred from homology"/>
<dbReference type="RefSeq" id="WP_072245896.1">
    <property type="nucleotide sequence ID" value="NZ_FBYC01000004.1"/>
</dbReference>
<dbReference type="Gene3D" id="3.40.50.720">
    <property type="entry name" value="NAD(P)-binding Rossmann-like Domain"/>
    <property type="match status" value="1"/>
</dbReference>
<organism evidence="5 6">
    <name type="scientific">Roseibaca calidilacus</name>
    <dbReference type="NCBI Taxonomy" id="1666912"/>
    <lineage>
        <taxon>Bacteria</taxon>
        <taxon>Pseudomonadati</taxon>
        <taxon>Pseudomonadota</taxon>
        <taxon>Alphaproteobacteria</taxon>
        <taxon>Rhodobacterales</taxon>
        <taxon>Paracoccaceae</taxon>
        <taxon>Roseinatronobacter</taxon>
    </lineage>
</organism>
<dbReference type="Pfam" id="PF00106">
    <property type="entry name" value="adh_short"/>
    <property type="match status" value="1"/>
</dbReference>
<dbReference type="EMBL" id="LJSG01000020">
    <property type="protein sequence ID" value="KPP90085.1"/>
    <property type="molecule type" value="Genomic_DNA"/>
</dbReference>
<dbReference type="PANTHER" id="PTHR42879:SF2">
    <property type="entry name" value="3-OXOACYL-[ACYL-CARRIER-PROTEIN] REDUCTASE FABG"/>
    <property type="match status" value="1"/>
</dbReference>
<dbReference type="AlphaFoldDB" id="A0A0P7W2A1"/>
<evidence type="ECO:0000313" key="4">
    <source>
        <dbReference type="EMBL" id="CUX81220.1"/>
    </source>
</evidence>
<dbReference type="Proteomes" id="UP000182045">
    <property type="component" value="Unassembled WGS sequence"/>
</dbReference>
<dbReference type="OrthoDB" id="9804774at2"/>